<accession>Q7RRK4</accession>
<protein>
    <submittedName>
        <fullName evidence="1">Uncharacterized protein</fullName>
    </submittedName>
</protein>
<gene>
    <name evidence="1" type="ORF">PY00715</name>
</gene>
<dbReference type="PaxDb" id="73239-Q7RRK4"/>
<evidence type="ECO:0000313" key="1">
    <source>
        <dbReference type="EMBL" id="EAA18026.1"/>
    </source>
</evidence>
<name>Q7RRK4_PLAYO</name>
<dbReference type="AlphaFoldDB" id="Q7RRK4"/>
<dbReference type="InParanoid" id="Q7RRK4"/>
<proteinExistence type="predicted"/>
<comment type="caution">
    <text evidence="1">The sequence shown here is derived from an EMBL/GenBank/DDBJ whole genome shotgun (WGS) entry which is preliminary data.</text>
</comment>
<evidence type="ECO:0000313" key="2">
    <source>
        <dbReference type="Proteomes" id="UP000008553"/>
    </source>
</evidence>
<dbReference type="Proteomes" id="UP000008553">
    <property type="component" value="Unassembled WGS sequence"/>
</dbReference>
<reference evidence="1 2" key="1">
    <citation type="journal article" date="2002" name="Nature">
        <title>Genome sequence and comparative analysis of the model rodent malaria parasite Plasmodium yoelii yoelii.</title>
        <authorList>
            <person name="Carlton J.M."/>
            <person name="Angiuoli S.V."/>
            <person name="Suh B.B."/>
            <person name="Kooij T.W."/>
            <person name="Pertea M."/>
            <person name="Silva J.C."/>
            <person name="Ermolaeva M.D."/>
            <person name="Allen J.E."/>
            <person name="Selengut J.D."/>
            <person name="Koo H.L."/>
            <person name="Peterson J.D."/>
            <person name="Pop M."/>
            <person name="Kosack D.S."/>
            <person name="Shumway M.F."/>
            <person name="Bidwell S.L."/>
            <person name="Shallom S.J."/>
            <person name="van Aken S.E."/>
            <person name="Riedmuller S.B."/>
            <person name="Feldblyum T.V."/>
            <person name="Cho J.K."/>
            <person name="Quackenbush J."/>
            <person name="Sedegah M."/>
            <person name="Shoaibi A."/>
            <person name="Cummings L.M."/>
            <person name="Florens L."/>
            <person name="Yates J.R."/>
            <person name="Raine J.D."/>
            <person name="Sinden R.E."/>
            <person name="Harris M.A."/>
            <person name="Cunningham D.A."/>
            <person name="Preiser P.R."/>
            <person name="Bergman L.W."/>
            <person name="Vaidya A.B."/>
            <person name="van Lin L.H."/>
            <person name="Janse C.J."/>
            <person name="Waters A.P."/>
            <person name="Smith H.O."/>
            <person name="White O.R."/>
            <person name="Salzberg S.L."/>
            <person name="Venter J.C."/>
            <person name="Fraser C.M."/>
            <person name="Hoffman S.L."/>
            <person name="Gardner M.J."/>
            <person name="Carucci D.J."/>
        </authorList>
    </citation>
    <scope>NUCLEOTIDE SEQUENCE [LARGE SCALE GENOMIC DNA]</scope>
    <source>
        <strain evidence="1 2">17XNL</strain>
    </source>
</reference>
<keyword evidence="2" id="KW-1185">Reference proteome</keyword>
<organism evidence="1 2">
    <name type="scientific">Plasmodium yoelii yoelii</name>
    <dbReference type="NCBI Taxonomy" id="73239"/>
    <lineage>
        <taxon>Eukaryota</taxon>
        <taxon>Sar</taxon>
        <taxon>Alveolata</taxon>
        <taxon>Apicomplexa</taxon>
        <taxon>Aconoidasida</taxon>
        <taxon>Haemosporida</taxon>
        <taxon>Plasmodiidae</taxon>
        <taxon>Plasmodium</taxon>
        <taxon>Plasmodium (Vinckeia)</taxon>
    </lineage>
</organism>
<dbReference type="EMBL" id="AABL01000194">
    <property type="protein sequence ID" value="EAA18026.1"/>
    <property type="molecule type" value="Genomic_DNA"/>
</dbReference>
<sequence>MPCEKCEKKLKKLPTPDVKNSKNL</sequence>